<dbReference type="EMBL" id="NKUJ01000076">
    <property type="protein sequence ID" value="RMJ14860.1"/>
    <property type="molecule type" value="Genomic_DNA"/>
</dbReference>
<dbReference type="AlphaFoldDB" id="A0A3M2SBB1"/>
<sequence>MSPSDSSSGSSGPTDGTSSGDNNRPLTQYQGQRDSGSTTNPSGKTPDPNTTPVIYGLVPTDFFSFGNMSDSGSKKSGS</sequence>
<feature type="region of interest" description="Disordered" evidence="1">
    <location>
        <begin position="1"/>
        <end position="55"/>
    </location>
</feature>
<evidence type="ECO:0000313" key="2">
    <source>
        <dbReference type="EMBL" id="RMJ14860.1"/>
    </source>
</evidence>
<accession>A0A3M2SBB1</accession>
<organism evidence="2 3">
    <name type="scientific">Fusarium kuroshium</name>
    <dbReference type="NCBI Taxonomy" id="2010991"/>
    <lineage>
        <taxon>Eukaryota</taxon>
        <taxon>Fungi</taxon>
        <taxon>Dikarya</taxon>
        <taxon>Ascomycota</taxon>
        <taxon>Pezizomycotina</taxon>
        <taxon>Sordariomycetes</taxon>
        <taxon>Hypocreomycetidae</taxon>
        <taxon>Hypocreales</taxon>
        <taxon>Nectriaceae</taxon>
        <taxon>Fusarium</taxon>
        <taxon>Fusarium solani species complex</taxon>
    </lineage>
</organism>
<reference evidence="2 3" key="1">
    <citation type="submission" date="2017-06" db="EMBL/GenBank/DDBJ databases">
        <title>Comparative genomic analysis of Ambrosia Fusariam Clade fungi.</title>
        <authorList>
            <person name="Stajich J.E."/>
            <person name="Carrillo J."/>
            <person name="Kijimoto T."/>
            <person name="Eskalen A."/>
            <person name="O'Donnell K."/>
            <person name="Kasson M."/>
        </authorList>
    </citation>
    <scope>NUCLEOTIDE SEQUENCE [LARGE SCALE GENOMIC DNA]</scope>
    <source>
        <strain evidence="2">UCR3666</strain>
    </source>
</reference>
<protein>
    <submittedName>
        <fullName evidence="2">Uncharacterized protein</fullName>
    </submittedName>
</protein>
<comment type="caution">
    <text evidence="2">The sequence shown here is derived from an EMBL/GenBank/DDBJ whole genome shotgun (WGS) entry which is preliminary data.</text>
</comment>
<evidence type="ECO:0000313" key="3">
    <source>
        <dbReference type="Proteomes" id="UP000277212"/>
    </source>
</evidence>
<name>A0A3M2SBB1_9HYPO</name>
<gene>
    <name evidence="2" type="ORF">CDV36_005487</name>
</gene>
<feature type="compositionally biased region" description="Polar residues" evidence="1">
    <location>
        <begin position="22"/>
        <end position="52"/>
    </location>
</feature>
<proteinExistence type="predicted"/>
<evidence type="ECO:0000256" key="1">
    <source>
        <dbReference type="SAM" id="MobiDB-lite"/>
    </source>
</evidence>
<keyword evidence="3" id="KW-1185">Reference proteome</keyword>
<feature type="compositionally biased region" description="Low complexity" evidence="1">
    <location>
        <begin position="1"/>
        <end position="21"/>
    </location>
</feature>
<dbReference type="Proteomes" id="UP000277212">
    <property type="component" value="Unassembled WGS sequence"/>
</dbReference>